<evidence type="ECO:0000256" key="1">
    <source>
        <dbReference type="SAM" id="MobiDB-lite"/>
    </source>
</evidence>
<dbReference type="RefSeq" id="WP_166225790.1">
    <property type="nucleotide sequence ID" value="NZ_CP049989.1"/>
</dbReference>
<evidence type="ECO:0000313" key="4">
    <source>
        <dbReference type="Proteomes" id="UP000503162"/>
    </source>
</evidence>
<name>A0A6G8IF62_9BURK</name>
<keyword evidence="2" id="KW-0732">Signal</keyword>
<dbReference type="Proteomes" id="UP000503162">
    <property type="component" value="Chromosome"/>
</dbReference>
<evidence type="ECO:0000256" key="2">
    <source>
        <dbReference type="SAM" id="SignalP"/>
    </source>
</evidence>
<sequence>MKLLPFALTLSALAFVPLAAVAQTAVPAAKPAASKPAKPPLARSAAKAVEEMTPIEEDSSVTLSEADLAIAQRVYVGKMPCELGASVQVTPAKRAGFFVVQVSGGSGGRFYMHPVESRTGAIRLEDPKRGALWLQLGNKSMLMSQKLGRRVADECMSPEQVVFAGELKKNPPKSLLEPLDPPAAAPEVKVGAQ</sequence>
<proteinExistence type="predicted"/>
<feature type="signal peptide" evidence="2">
    <location>
        <begin position="1"/>
        <end position="22"/>
    </location>
</feature>
<gene>
    <name evidence="3" type="ORF">G9Q37_05670</name>
</gene>
<evidence type="ECO:0000313" key="3">
    <source>
        <dbReference type="EMBL" id="QIM51666.1"/>
    </source>
</evidence>
<dbReference type="AlphaFoldDB" id="A0A6G8IF62"/>
<accession>A0A6G8IF62</accession>
<reference evidence="3 4" key="1">
    <citation type="submission" date="2020-03" db="EMBL/GenBank/DDBJ databases">
        <title>Hydrogenophaga sp. nov. isolated from cyanobacterial mat.</title>
        <authorList>
            <person name="Thorat V."/>
            <person name="Kirdat K."/>
            <person name="Tiwarekar B."/>
            <person name="Costa E.D."/>
            <person name="Yadav A."/>
        </authorList>
    </citation>
    <scope>NUCLEOTIDE SEQUENCE [LARGE SCALE GENOMIC DNA]</scope>
    <source>
        <strain evidence="3 4">BA0156</strain>
    </source>
</reference>
<keyword evidence="4" id="KW-1185">Reference proteome</keyword>
<dbReference type="KEGG" id="hcz:G9Q37_05670"/>
<feature type="region of interest" description="Disordered" evidence="1">
    <location>
        <begin position="170"/>
        <end position="193"/>
    </location>
</feature>
<organism evidence="3 4">
    <name type="scientific">Hydrogenophaga crocea</name>
    <dbReference type="NCBI Taxonomy" id="2716225"/>
    <lineage>
        <taxon>Bacteria</taxon>
        <taxon>Pseudomonadati</taxon>
        <taxon>Pseudomonadota</taxon>
        <taxon>Betaproteobacteria</taxon>
        <taxon>Burkholderiales</taxon>
        <taxon>Comamonadaceae</taxon>
        <taxon>Hydrogenophaga</taxon>
    </lineage>
</organism>
<feature type="chain" id="PRO_5026161425" evidence="2">
    <location>
        <begin position="23"/>
        <end position="193"/>
    </location>
</feature>
<dbReference type="EMBL" id="CP049989">
    <property type="protein sequence ID" value="QIM51666.1"/>
    <property type="molecule type" value="Genomic_DNA"/>
</dbReference>
<protein>
    <submittedName>
        <fullName evidence="3">Uncharacterized protein</fullName>
    </submittedName>
</protein>